<dbReference type="AlphaFoldDB" id="A0A9D4VHP2"/>
<dbReference type="PANTHER" id="PTHR31862">
    <property type="entry name" value="UPF0261 DOMAIN PROTEIN (AFU_ORTHOLOGUE AFUA_1G10120)"/>
    <property type="match status" value="1"/>
</dbReference>
<reference evidence="2 3" key="1">
    <citation type="journal article" date="2022" name="Nat. Genet.">
        <title>Improved pea reference genome and pan-genome highlight genomic features and evolutionary characteristics.</title>
        <authorList>
            <person name="Yang T."/>
            <person name="Liu R."/>
            <person name="Luo Y."/>
            <person name="Hu S."/>
            <person name="Wang D."/>
            <person name="Wang C."/>
            <person name="Pandey M.K."/>
            <person name="Ge S."/>
            <person name="Xu Q."/>
            <person name="Li N."/>
            <person name="Li G."/>
            <person name="Huang Y."/>
            <person name="Saxena R.K."/>
            <person name="Ji Y."/>
            <person name="Li M."/>
            <person name="Yan X."/>
            <person name="He Y."/>
            <person name="Liu Y."/>
            <person name="Wang X."/>
            <person name="Xiang C."/>
            <person name="Varshney R.K."/>
            <person name="Ding H."/>
            <person name="Gao S."/>
            <person name="Zong X."/>
        </authorList>
    </citation>
    <scope>NUCLEOTIDE SEQUENCE [LARGE SCALE GENOMIC DNA]</scope>
    <source>
        <strain evidence="2 3">cv. Zhongwan 6</strain>
    </source>
</reference>
<sequence length="124" mass="13623">MLVSLDESVVLVQAIADAAHRSNPNTIVLCHRGPISGPEEAELILKRTKGVHGFYGASSMERLPVGTGYHKYSQIIQANLYPLRYLGLSDTNFGNNDANTASFRLVKPEPIVDNQKKKKDLESS</sequence>
<dbReference type="EMBL" id="JAMSHJ010000007">
    <property type="protein sequence ID" value="KAI5383862.1"/>
    <property type="molecule type" value="Genomic_DNA"/>
</dbReference>
<dbReference type="Gramene" id="Psat07G0100900-T1">
    <property type="protein sequence ID" value="KAI5383862.1"/>
    <property type="gene ID" value="KIW84_071009"/>
</dbReference>
<comment type="caution">
    <text evidence="2">The sequence shown here is derived from an EMBL/GenBank/DDBJ whole genome shotgun (WGS) entry which is preliminary data.</text>
</comment>
<proteinExistence type="predicted"/>
<accession>A0A9D4VHP2</accession>
<name>A0A9D4VHP2_PEA</name>
<organism evidence="2 3">
    <name type="scientific">Pisum sativum</name>
    <name type="common">Garden pea</name>
    <name type="synonym">Lathyrus oleraceus</name>
    <dbReference type="NCBI Taxonomy" id="3888"/>
    <lineage>
        <taxon>Eukaryota</taxon>
        <taxon>Viridiplantae</taxon>
        <taxon>Streptophyta</taxon>
        <taxon>Embryophyta</taxon>
        <taxon>Tracheophyta</taxon>
        <taxon>Spermatophyta</taxon>
        <taxon>Magnoliopsida</taxon>
        <taxon>eudicotyledons</taxon>
        <taxon>Gunneridae</taxon>
        <taxon>Pentapetalae</taxon>
        <taxon>rosids</taxon>
        <taxon>fabids</taxon>
        <taxon>Fabales</taxon>
        <taxon>Fabaceae</taxon>
        <taxon>Papilionoideae</taxon>
        <taxon>50 kb inversion clade</taxon>
        <taxon>NPAAA clade</taxon>
        <taxon>Hologalegina</taxon>
        <taxon>IRL clade</taxon>
        <taxon>Fabeae</taxon>
        <taxon>Lathyrus</taxon>
    </lineage>
</organism>
<dbReference type="Proteomes" id="UP001058974">
    <property type="component" value="Chromosome 7"/>
</dbReference>
<dbReference type="InterPro" id="IPR013785">
    <property type="entry name" value="Aldolase_TIM"/>
</dbReference>
<evidence type="ECO:0000313" key="2">
    <source>
        <dbReference type="EMBL" id="KAI5383862.1"/>
    </source>
</evidence>
<dbReference type="PANTHER" id="PTHR31862:SF1">
    <property type="entry name" value="UPF0261 DOMAIN PROTEIN (AFU_ORTHOLOGUE AFUA_1G10120)"/>
    <property type="match status" value="1"/>
</dbReference>
<protein>
    <recommendedName>
        <fullName evidence="1">TIM-barrel domain-containing protein</fullName>
    </recommendedName>
</protein>
<evidence type="ECO:0000313" key="3">
    <source>
        <dbReference type="Proteomes" id="UP001058974"/>
    </source>
</evidence>
<gene>
    <name evidence="2" type="ORF">KIW84_071009</name>
</gene>
<feature type="domain" description="TIM-barrel" evidence="1">
    <location>
        <begin position="3"/>
        <end position="67"/>
    </location>
</feature>
<dbReference type="Gene3D" id="3.20.20.70">
    <property type="entry name" value="Aldolase class I"/>
    <property type="match status" value="1"/>
</dbReference>
<dbReference type="InterPro" id="IPR009215">
    <property type="entry name" value="TIM-br_IGPS-like"/>
</dbReference>
<dbReference type="Pfam" id="PF09370">
    <property type="entry name" value="PEP_hydrolase"/>
    <property type="match status" value="1"/>
</dbReference>
<evidence type="ECO:0000259" key="1">
    <source>
        <dbReference type="Pfam" id="PF09370"/>
    </source>
</evidence>
<keyword evidence="3" id="KW-1185">Reference proteome</keyword>
<dbReference type="InterPro" id="IPR051353">
    <property type="entry name" value="Tobamovirus_resist_UPF0261"/>
</dbReference>